<keyword evidence="12" id="KW-1185">Reference proteome</keyword>
<dbReference type="PANTHER" id="PTHR12730:SF0">
    <property type="entry name" value="PROTEIN SDA1 HOMOLOG"/>
    <property type="match status" value="1"/>
</dbReference>
<protein>
    <recommendedName>
        <fullName evidence="6">Protein SDA1</fullName>
    </recommendedName>
</protein>
<comment type="subcellular location">
    <subcellularLocation>
        <location evidence="6">Nucleus</location>
        <location evidence="6">Nucleolus</location>
    </subcellularLocation>
</comment>
<dbReference type="GO" id="GO:0000055">
    <property type="term" value="P:ribosomal large subunit export from nucleus"/>
    <property type="evidence" value="ECO:0007669"/>
    <property type="project" value="UniProtKB-UniRule"/>
</dbReference>
<feature type="compositionally biased region" description="Low complexity" evidence="7">
    <location>
        <begin position="596"/>
        <end position="605"/>
    </location>
</feature>
<evidence type="ECO:0000259" key="10">
    <source>
        <dbReference type="Pfam" id="PF21638"/>
    </source>
</evidence>
<feature type="region of interest" description="Disordered" evidence="7">
    <location>
        <begin position="747"/>
        <end position="814"/>
    </location>
</feature>
<keyword evidence="5 6" id="KW-0539">Nucleus</keyword>
<evidence type="ECO:0000256" key="3">
    <source>
        <dbReference type="ARBA" id="ARBA00022517"/>
    </source>
</evidence>
<dbReference type="InterPro" id="IPR012977">
    <property type="entry name" value="SDA1_N"/>
</dbReference>
<feature type="compositionally biased region" description="Acidic residues" evidence="7">
    <location>
        <begin position="645"/>
        <end position="661"/>
    </location>
</feature>
<reference evidence="11 12" key="1">
    <citation type="submission" date="2017-05" db="EMBL/GenBank/DDBJ databases">
        <title>The Genome Sequence of Tsuchiyaea wingfieldii DSM 27421.</title>
        <authorList>
            <person name="Cuomo C."/>
            <person name="Passer A."/>
            <person name="Billmyre B."/>
            <person name="Heitman J."/>
        </authorList>
    </citation>
    <scope>NUCLEOTIDE SEQUENCE [LARGE SCALE GENOMIC DNA]</scope>
    <source>
        <strain evidence="11 12">DSM 27421</strain>
    </source>
</reference>
<feature type="compositionally biased region" description="Basic residues" evidence="7">
    <location>
        <begin position="203"/>
        <end position="212"/>
    </location>
</feature>
<evidence type="ECO:0000256" key="5">
    <source>
        <dbReference type="ARBA" id="ARBA00023242"/>
    </source>
</evidence>
<keyword evidence="4 6" id="KW-0653">Protein transport</keyword>
<evidence type="ECO:0000259" key="8">
    <source>
        <dbReference type="Pfam" id="PF05285"/>
    </source>
</evidence>
<evidence type="ECO:0000313" key="12">
    <source>
        <dbReference type="Proteomes" id="UP000322245"/>
    </source>
</evidence>
<feature type="region of interest" description="Disordered" evidence="7">
    <location>
        <begin position="198"/>
        <end position="220"/>
    </location>
</feature>
<dbReference type="GO" id="GO:0042273">
    <property type="term" value="P:ribosomal large subunit biogenesis"/>
    <property type="evidence" value="ECO:0007669"/>
    <property type="project" value="UniProtKB-UniRule"/>
</dbReference>
<dbReference type="Pfam" id="PF21638">
    <property type="entry name" value="SDA1_C"/>
    <property type="match status" value="1"/>
</dbReference>
<evidence type="ECO:0000313" key="11">
    <source>
        <dbReference type="EMBL" id="TYJ53953.1"/>
    </source>
</evidence>
<comment type="caution">
    <text evidence="11">The sequence shown here is derived from an EMBL/GenBank/DDBJ whole genome shotgun (WGS) entry which is preliminary data.</text>
</comment>
<comment type="function">
    <text evidence="6">Required for 60S pre-ribosomal subunits export to the cytoplasm.</text>
</comment>
<keyword evidence="3 6" id="KW-0690">Ribosome biogenesis</keyword>
<name>A0A5D3AUW2_9TREE</name>
<organism evidence="11 12">
    <name type="scientific">Cryptococcus floricola</name>
    <dbReference type="NCBI Taxonomy" id="2591691"/>
    <lineage>
        <taxon>Eukaryota</taxon>
        <taxon>Fungi</taxon>
        <taxon>Dikarya</taxon>
        <taxon>Basidiomycota</taxon>
        <taxon>Agaricomycotina</taxon>
        <taxon>Tremellomycetes</taxon>
        <taxon>Tremellales</taxon>
        <taxon>Cryptococcaceae</taxon>
        <taxon>Cryptococcus</taxon>
    </lineage>
</organism>
<feature type="compositionally biased region" description="Basic and acidic residues" evidence="7">
    <location>
        <begin position="751"/>
        <end position="771"/>
    </location>
</feature>
<gene>
    <name evidence="11" type="ORF">B9479_005430</name>
</gene>
<dbReference type="InterPro" id="IPR027312">
    <property type="entry name" value="Sda1"/>
</dbReference>
<evidence type="ECO:0000256" key="4">
    <source>
        <dbReference type="ARBA" id="ARBA00022927"/>
    </source>
</evidence>
<evidence type="ECO:0000256" key="6">
    <source>
        <dbReference type="RuleBase" id="RU365057"/>
    </source>
</evidence>
<dbReference type="Proteomes" id="UP000322245">
    <property type="component" value="Unassembled WGS sequence"/>
</dbReference>
<evidence type="ECO:0000259" key="9">
    <source>
        <dbReference type="Pfam" id="PF08158"/>
    </source>
</evidence>
<feature type="compositionally biased region" description="Basic and acidic residues" evidence="7">
    <location>
        <begin position="801"/>
        <end position="814"/>
    </location>
</feature>
<feature type="domain" description="SDA1 C-terminal" evidence="10">
    <location>
        <begin position="783"/>
        <end position="829"/>
    </location>
</feature>
<evidence type="ECO:0000256" key="2">
    <source>
        <dbReference type="ARBA" id="ARBA00022448"/>
    </source>
</evidence>
<feature type="compositionally biased region" description="Basic residues" evidence="7">
    <location>
        <begin position="623"/>
        <end position="639"/>
    </location>
</feature>
<proteinExistence type="inferred from homology"/>
<dbReference type="InterPro" id="IPR048292">
    <property type="entry name" value="SDA1_C"/>
</dbReference>
<dbReference type="AlphaFoldDB" id="A0A5D3AUW2"/>
<sequence>MPKSRASRGILLTSNLPQLQNLIKRDPEGYREEFLTQHNHYLSLLRLHTLSSTTPSTTPSSSSANDKSNDLFADLITFCCQVSQCYPEDTKELPAQLRGLLLGGESGSAKVGGDLRRTAVKNLVMMRNKEIIDSIQLLQTLLPLLPTVPSSLRGLIRHTILTDLKTSNLKSKNHRLNRVVQSLLFGMIEAGMGADVVGDKGRNSHSHKGKAGKGREKEKGGEAMWAVMMVKELWKKGIWKDAKTVSIVALATFHPATKVQSAAMHFFLGSEFSDQDDDSDDEPDVADARRDVRKMEHRAQVGHKNRKKVTQLEGLKKEENRIRKRKVDMAGVAPNFPALELLHDPQTFGEKLYDNLHKHDKIYSLDHKLLIMQLLSRVMGSHKLCILGFYSYITKYLTYHQLHVTLILVALAQSVHELTPPDVLAPNIKKIAGEFVHPGVGAEVVAAGLNAIREVCRRQPWGMEEDLLSDLVEYRKSKDKGVVTASRGLLQLFREVNPGMLKRRERGKAAAMGLIGNQVLAYGHTAETPSGIEGIELLEAHLRQQRKAAAAAAGEDDDDSLAGSDVDMQDVLDGAEADEAGWDKWEAESDSDADSDSSGWQSVSSGEEELDISDSEDETDRKRDKREKREKKRLQRRGLKKPEGESEDEEMDEGEGEEMDDGASVAPTEVSQATKKLSLLAQQKILTPADFALLNQLRLKAAQDLAASGGGSAAKRKLASLEASKRHIDTDESDRFLTDADILGPRKKAKATWEERMESIQKGREGREKYGSMKGKKKKDAPSSSTNKEKAKNKPLMMAIHSDKVMQKKKASLRDKQIRLRAAIDKRKKQFH</sequence>
<keyword evidence="2 6" id="KW-0813">Transport</keyword>
<dbReference type="GO" id="GO:0015031">
    <property type="term" value="P:protein transport"/>
    <property type="evidence" value="ECO:0007669"/>
    <property type="project" value="UniProtKB-KW"/>
</dbReference>
<dbReference type="Pfam" id="PF05285">
    <property type="entry name" value="SDA1_dom"/>
    <property type="match status" value="1"/>
</dbReference>
<evidence type="ECO:0000256" key="1">
    <source>
        <dbReference type="ARBA" id="ARBA00005783"/>
    </source>
</evidence>
<feature type="domain" description="SDA1 N-terminal" evidence="9">
    <location>
        <begin position="219"/>
        <end position="478"/>
    </location>
</feature>
<feature type="domain" description="SDA1 middle" evidence="8">
    <location>
        <begin position="600"/>
        <end position="763"/>
    </location>
</feature>
<comment type="similarity">
    <text evidence="1 6">Belongs to the SDA1 family.</text>
</comment>
<dbReference type="Pfam" id="PF08158">
    <property type="entry name" value="SDA1_HEAT"/>
    <property type="match status" value="2"/>
</dbReference>
<dbReference type="InterPro" id="IPR007949">
    <property type="entry name" value="SDA1_MD"/>
</dbReference>
<feature type="region of interest" description="Disordered" evidence="7">
    <location>
        <begin position="578"/>
        <end position="670"/>
    </location>
</feature>
<accession>A0A5D3AUW2</accession>
<dbReference type="PANTHER" id="PTHR12730">
    <property type="entry name" value="HSDA/SDA1-RELATED"/>
    <property type="match status" value="1"/>
</dbReference>
<evidence type="ECO:0000256" key="7">
    <source>
        <dbReference type="SAM" id="MobiDB-lite"/>
    </source>
</evidence>
<dbReference type="EMBL" id="NIDF01000073">
    <property type="protein sequence ID" value="TYJ53953.1"/>
    <property type="molecule type" value="Genomic_DNA"/>
</dbReference>
<feature type="compositionally biased region" description="Acidic residues" evidence="7">
    <location>
        <begin position="606"/>
        <end position="618"/>
    </location>
</feature>
<feature type="domain" description="SDA1 N-terminal" evidence="9">
    <location>
        <begin position="78"/>
        <end position="189"/>
    </location>
</feature>
<dbReference type="GO" id="GO:0005730">
    <property type="term" value="C:nucleolus"/>
    <property type="evidence" value="ECO:0007669"/>
    <property type="project" value="UniProtKB-SubCell"/>
</dbReference>